<feature type="region of interest" description="Disordered" evidence="2">
    <location>
        <begin position="807"/>
        <end position="835"/>
    </location>
</feature>
<dbReference type="EMBL" id="CH408032">
    <property type="protein sequence ID" value="EAQ88464.1"/>
    <property type="molecule type" value="Genomic_DNA"/>
</dbReference>
<dbReference type="GeneID" id="4392307"/>
<accession>Q2GZG3</accession>
<feature type="compositionally biased region" description="Basic residues" evidence="2">
    <location>
        <begin position="813"/>
        <end position="823"/>
    </location>
</feature>
<gene>
    <name evidence="4" type="ORF">CHGG_05083</name>
</gene>
<evidence type="ECO:0000259" key="3">
    <source>
        <dbReference type="Pfam" id="PF00078"/>
    </source>
</evidence>
<dbReference type="OrthoDB" id="4583287at2759"/>
<reference evidence="5" key="1">
    <citation type="journal article" date="2015" name="Genome Announc.">
        <title>Draft genome sequence of the cellulolytic fungus Chaetomium globosum.</title>
        <authorList>
            <person name="Cuomo C.A."/>
            <person name="Untereiner W.A."/>
            <person name="Ma L.-J."/>
            <person name="Grabherr M."/>
            <person name="Birren B.W."/>
        </authorList>
    </citation>
    <scope>NUCLEOTIDE SEQUENCE [LARGE SCALE GENOMIC DNA]</scope>
    <source>
        <strain evidence="5">ATCC 6205 / CBS 148.51 / DSM 1962 / NBRC 6347 / NRRL 1970</strain>
    </source>
</reference>
<keyword evidence="1" id="KW-0175">Coiled coil</keyword>
<dbReference type="PANTHER" id="PTHR19446">
    <property type="entry name" value="REVERSE TRANSCRIPTASES"/>
    <property type="match status" value="1"/>
</dbReference>
<dbReference type="Proteomes" id="UP000001056">
    <property type="component" value="Unassembled WGS sequence"/>
</dbReference>
<evidence type="ECO:0000313" key="4">
    <source>
        <dbReference type="EMBL" id="EAQ88464.1"/>
    </source>
</evidence>
<protein>
    <recommendedName>
        <fullName evidence="3">Reverse transcriptase domain-containing protein</fullName>
    </recommendedName>
</protein>
<dbReference type="HOGENOM" id="CLU_306526_0_0_1"/>
<evidence type="ECO:0000256" key="2">
    <source>
        <dbReference type="SAM" id="MobiDB-lite"/>
    </source>
</evidence>
<dbReference type="InParanoid" id="Q2GZG3"/>
<dbReference type="RefSeq" id="XP_001224297.1">
    <property type="nucleotide sequence ID" value="XM_001224296.1"/>
</dbReference>
<proteinExistence type="predicted"/>
<sequence length="966" mass="107824">MEGQPKHPLIHLSPYFNPALASRGYHGRRLTRHGFLNNIWGLQNYRTPKPPSNFMDRLREMPRANPNAQPTPRHGLGVPDGVPAHLIQAALDRNLGAFHREFQDVGRGIQCLEKTAEEISNEIVQGLDRFFERLAPPDSGKQQREEFERAQNVNLQREHQLEIEDLQKKRELDKKRLEEMEKDLEAASVRAQIAAADLARVQSMMDGKLKQLEERENTEKDITAAFLSLRETILAFTGSTAIQLGPLPNTLAATDNLFCPRSWNHSSRSQRKYRVMAKIFQLLFQRILRPGLRIFGVQVFLENNGNSSISDAEVHLRALEEELEAVGVDDTKLSNWIAATIDTTSALQNIPGNIKGTAQEIFEALLPVIRFAFIRNTDKVRDQLSVICEKAVHLKLALRQATGNYKIEIPSLDSKKWGEPGCDDETKSLNTTRWLRILDREEVRTSAQNKREGSISEHTKNDIVCIPFGALTRLEEGADGERIKIVVEKGWVTTCTKTGGHKLKRGASAPTVGEEEHHPQKRTTPNHGINPRYLARVKALVIPSLTKEDGGTAETHGKKSSILAGRFFPTVIPGVDSGPRGYSHGPDKEYEFLHQEVTNEDIRKTLARTANNKAPGEDGLSNGFLKACGEPLYNAMAVLTRGSLAHGVFPRRFRSGRVVVLRKPGKSEEQQKTAGAWRPITLLSSVGKVVEMVIAERLSREAEKQGWLPEGQMGNRSGRSTDFAIRVVTDAVHETWRHKANASLLQLDLKGAFDRMGRFVHRWEVNKTLIRWDDVRKVQGGRRGPAGVPPLPNPLPSIYLNALQEARGSKGGNRGRVRRRHQYPSRSGDDGGYLRHPSGGLGTLCGLGSREGYGIRASEELTNPLFESKGPLFTRRVPEVVTPVCRCGMARETFEHLVLECNGAADKPQPWPDDGAELLEWLDNVEKAAIVVGWVLGLGRLNEFRLAVELENEENNEEARGGAEAE</sequence>
<evidence type="ECO:0000256" key="1">
    <source>
        <dbReference type="SAM" id="Coils"/>
    </source>
</evidence>
<dbReference type="VEuPathDB" id="FungiDB:CHGG_05083"/>
<evidence type="ECO:0000313" key="5">
    <source>
        <dbReference type="Proteomes" id="UP000001056"/>
    </source>
</evidence>
<keyword evidence="5" id="KW-1185">Reference proteome</keyword>
<dbReference type="eggNOG" id="KOG1075">
    <property type="taxonomic scope" value="Eukaryota"/>
</dbReference>
<dbReference type="AlphaFoldDB" id="Q2GZG3"/>
<organism evidence="4 5">
    <name type="scientific">Chaetomium globosum (strain ATCC 6205 / CBS 148.51 / DSM 1962 / NBRC 6347 / NRRL 1970)</name>
    <name type="common">Soil fungus</name>
    <dbReference type="NCBI Taxonomy" id="306901"/>
    <lineage>
        <taxon>Eukaryota</taxon>
        <taxon>Fungi</taxon>
        <taxon>Dikarya</taxon>
        <taxon>Ascomycota</taxon>
        <taxon>Pezizomycotina</taxon>
        <taxon>Sordariomycetes</taxon>
        <taxon>Sordariomycetidae</taxon>
        <taxon>Sordariales</taxon>
        <taxon>Chaetomiaceae</taxon>
        <taxon>Chaetomium</taxon>
    </lineage>
</organism>
<feature type="region of interest" description="Disordered" evidence="2">
    <location>
        <begin position="498"/>
        <end position="529"/>
    </location>
</feature>
<dbReference type="Pfam" id="PF00078">
    <property type="entry name" value="RVT_1"/>
    <property type="match status" value="1"/>
</dbReference>
<dbReference type="InterPro" id="IPR000477">
    <property type="entry name" value="RT_dom"/>
</dbReference>
<feature type="domain" description="Reverse transcriptase" evidence="3">
    <location>
        <begin position="672"/>
        <end position="755"/>
    </location>
</feature>
<name>Q2GZG3_CHAGB</name>
<feature type="coiled-coil region" evidence="1">
    <location>
        <begin position="156"/>
        <end position="197"/>
    </location>
</feature>